<protein>
    <submittedName>
        <fullName evidence="2">Uncharacterized protein</fullName>
    </submittedName>
</protein>
<evidence type="ECO:0000313" key="3">
    <source>
        <dbReference type="Proteomes" id="UP000011116"/>
    </source>
</evidence>
<dbReference type="SMR" id="A0A8I6XE88"/>
<feature type="region of interest" description="Disordered" evidence="1">
    <location>
        <begin position="1"/>
        <end position="62"/>
    </location>
</feature>
<dbReference type="Gramene" id="HORVU.MOREX.r3.3HG0270290.1">
    <property type="protein sequence ID" value="HORVU.MOREX.r3.3HG0270290.1.CDS1"/>
    <property type="gene ID" value="HORVU.MOREX.r3.3HG0270290"/>
</dbReference>
<organism evidence="2 3">
    <name type="scientific">Hordeum vulgare subsp. vulgare</name>
    <name type="common">Domesticated barley</name>
    <dbReference type="NCBI Taxonomy" id="112509"/>
    <lineage>
        <taxon>Eukaryota</taxon>
        <taxon>Viridiplantae</taxon>
        <taxon>Streptophyta</taxon>
        <taxon>Embryophyta</taxon>
        <taxon>Tracheophyta</taxon>
        <taxon>Spermatophyta</taxon>
        <taxon>Magnoliopsida</taxon>
        <taxon>Liliopsida</taxon>
        <taxon>Poales</taxon>
        <taxon>Poaceae</taxon>
        <taxon>BOP clade</taxon>
        <taxon>Pooideae</taxon>
        <taxon>Triticodae</taxon>
        <taxon>Triticeae</taxon>
        <taxon>Hordeinae</taxon>
        <taxon>Hordeum</taxon>
    </lineage>
</organism>
<reference evidence="2" key="2">
    <citation type="submission" date="2020-10" db="EMBL/GenBank/DDBJ databases">
        <authorList>
            <person name="Scholz U."/>
            <person name="Mascher M."/>
            <person name="Fiebig A."/>
        </authorList>
    </citation>
    <scope>NUCLEOTIDE SEQUENCE [LARGE SCALE GENOMIC DNA]</scope>
    <source>
        <strain evidence="2">cv. Morex</strain>
    </source>
</reference>
<dbReference type="EnsemblPlants" id="HORVU.MOREX.r3.3HG0270290.1">
    <property type="protein sequence ID" value="HORVU.MOREX.r3.3HG0270290.1.CDS1"/>
    <property type="gene ID" value="HORVU.MOREX.r3.3HG0270290"/>
</dbReference>
<reference evidence="3" key="1">
    <citation type="journal article" date="2012" name="Nature">
        <title>A physical, genetic and functional sequence assembly of the barley genome.</title>
        <authorList>
            <consortium name="The International Barley Genome Sequencing Consortium"/>
            <person name="Mayer K.F."/>
            <person name="Waugh R."/>
            <person name="Brown J.W."/>
            <person name="Schulman A."/>
            <person name="Langridge P."/>
            <person name="Platzer M."/>
            <person name="Fincher G.B."/>
            <person name="Muehlbauer G.J."/>
            <person name="Sato K."/>
            <person name="Close T.J."/>
            <person name="Wise R.P."/>
            <person name="Stein N."/>
        </authorList>
    </citation>
    <scope>NUCLEOTIDE SEQUENCE [LARGE SCALE GENOMIC DNA]</scope>
    <source>
        <strain evidence="3">cv. Morex</strain>
    </source>
</reference>
<dbReference type="InterPro" id="IPR053253">
    <property type="entry name" value="Sex_diff_modulator"/>
</dbReference>
<proteinExistence type="predicted"/>
<dbReference type="PANTHER" id="PTHR33087:SF21">
    <property type="entry name" value="OS03G0782100 PROTEIN"/>
    <property type="match status" value="1"/>
</dbReference>
<dbReference type="Gramene" id="HORVU.MOREX.r2.3HG0224050.1">
    <property type="protein sequence ID" value="HORVU.MOREX.r2.3HG0224050.1.CDS.1"/>
    <property type="gene ID" value="HORVU.MOREX.r2.3HG0224050"/>
</dbReference>
<evidence type="ECO:0000313" key="2">
    <source>
        <dbReference type="EnsemblPlants" id="HORVU.MOREX.r3.3HG0270290.1.CDS1"/>
    </source>
</evidence>
<accession>A0A8I6XE88</accession>
<name>A0A8I6XE88_HORVV</name>
<dbReference type="Proteomes" id="UP000011116">
    <property type="component" value="Chromosome 3H"/>
</dbReference>
<reference evidence="2" key="3">
    <citation type="submission" date="2022-01" db="UniProtKB">
        <authorList>
            <consortium name="EnsemblPlants"/>
        </authorList>
    </citation>
    <scope>IDENTIFICATION</scope>
    <source>
        <strain evidence="2">subsp. vulgare</strain>
    </source>
</reference>
<dbReference type="PANTHER" id="PTHR33087">
    <property type="entry name" value="OS07G0539200 PROTEIN"/>
    <property type="match status" value="1"/>
</dbReference>
<dbReference type="AlphaFoldDB" id="A0A8I6XE88"/>
<evidence type="ECO:0000256" key="1">
    <source>
        <dbReference type="SAM" id="MobiDB-lite"/>
    </source>
</evidence>
<keyword evidence="3" id="KW-1185">Reference proteome</keyword>
<sequence length="199" mass="21585">MAGPCHPASPGSASDSGEAAQPSAPSASLVARVSPADLLTDDPAFSVSPPSASPNPKPLSGHPALRPAGAVCYLPYTAEMRDTELALRRALEVIVLGNRTRVTESNVPKAIVSRHGLDARDFSVHRRPEDFLVRFHDESIRSSVAAENVRTPKFRLRFSPWSNLAGAELVTVRIRVYERSTEAKWGVYLTCLFMMTSCI</sequence>